<organism evidence="1 2">
    <name type="scientific">Plectus sambesii</name>
    <dbReference type="NCBI Taxonomy" id="2011161"/>
    <lineage>
        <taxon>Eukaryota</taxon>
        <taxon>Metazoa</taxon>
        <taxon>Ecdysozoa</taxon>
        <taxon>Nematoda</taxon>
        <taxon>Chromadorea</taxon>
        <taxon>Plectida</taxon>
        <taxon>Plectina</taxon>
        <taxon>Plectoidea</taxon>
        <taxon>Plectidae</taxon>
        <taxon>Plectus</taxon>
    </lineage>
</organism>
<evidence type="ECO:0000313" key="1">
    <source>
        <dbReference type="Proteomes" id="UP000887566"/>
    </source>
</evidence>
<protein>
    <submittedName>
        <fullName evidence="2">Uncharacterized protein</fullName>
    </submittedName>
</protein>
<dbReference type="WBParaSite" id="PSAMB.scaffold137size73696.g2321.t1">
    <property type="protein sequence ID" value="PSAMB.scaffold137size73696.g2321.t1"/>
    <property type="gene ID" value="PSAMB.scaffold137size73696.g2321"/>
</dbReference>
<sequence length="145" mass="15931">MSVCSRSMMNAGCDSEMRVDAVVRLTELWRATAQNRLPIAARSSSATPSPGNRASIDSFLPPGLPCNGVLRSPPSHHEHTSAAAFQLSMLSPPHRLPVCFSCPDDVVDRLPACAAKTKRDSFLAEYYGRANKYAYEPRGRMDWYG</sequence>
<dbReference type="AlphaFoldDB" id="A0A914V1D2"/>
<dbReference type="Proteomes" id="UP000887566">
    <property type="component" value="Unplaced"/>
</dbReference>
<accession>A0A914V1D2</accession>
<keyword evidence="1" id="KW-1185">Reference proteome</keyword>
<proteinExistence type="predicted"/>
<reference evidence="2" key="1">
    <citation type="submission" date="2022-11" db="UniProtKB">
        <authorList>
            <consortium name="WormBaseParasite"/>
        </authorList>
    </citation>
    <scope>IDENTIFICATION</scope>
</reference>
<name>A0A914V1D2_9BILA</name>
<evidence type="ECO:0000313" key="2">
    <source>
        <dbReference type="WBParaSite" id="PSAMB.scaffold137size73696.g2321.t1"/>
    </source>
</evidence>